<dbReference type="InterPro" id="IPR000608">
    <property type="entry name" value="UBC"/>
</dbReference>
<reference evidence="3" key="1">
    <citation type="journal article" date="2018" name="Nat. Microbiol.">
        <title>Leveraging single-cell genomics to expand the fungal tree of life.</title>
        <authorList>
            <person name="Ahrendt S.R."/>
            <person name="Quandt C.A."/>
            <person name="Ciobanu D."/>
            <person name="Clum A."/>
            <person name="Salamov A."/>
            <person name="Andreopoulos B."/>
            <person name="Cheng J.F."/>
            <person name="Woyke T."/>
            <person name="Pelin A."/>
            <person name="Henrissat B."/>
            <person name="Reynolds N.K."/>
            <person name="Benny G.L."/>
            <person name="Smith M.E."/>
            <person name="James T.Y."/>
            <person name="Grigoriev I.V."/>
        </authorList>
    </citation>
    <scope>NUCLEOTIDE SEQUENCE [LARGE SCALE GENOMIC DNA]</scope>
    <source>
        <strain evidence="3">ATCC 52028</strain>
    </source>
</reference>
<dbReference type="OrthoDB" id="7851174at2759"/>
<dbReference type="EMBL" id="ML014620">
    <property type="protein sequence ID" value="RKO98211.1"/>
    <property type="molecule type" value="Genomic_DNA"/>
</dbReference>
<dbReference type="AlphaFoldDB" id="A0A4P9WXK7"/>
<organism evidence="2 3">
    <name type="scientific">Caulochytrium protostelioides</name>
    <dbReference type="NCBI Taxonomy" id="1555241"/>
    <lineage>
        <taxon>Eukaryota</taxon>
        <taxon>Fungi</taxon>
        <taxon>Fungi incertae sedis</taxon>
        <taxon>Chytridiomycota</taxon>
        <taxon>Chytridiomycota incertae sedis</taxon>
        <taxon>Chytridiomycetes</taxon>
        <taxon>Caulochytriales</taxon>
        <taxon>Caulochytriaceae</taxon>
        <taxon>Caulochytrium</taxon>
    </lineage>
</organism>
<evidence type="ECO:0000313" key="3">
    <source>
        <dbReference type="Proteomes" id="UP000274922"/>
    </source>
</evidence>
<gene>
    <name evidence="2" type="ORF">CXG81DRAFT_28990</name>
</gene>
<dbReference type="Proteomes" id="UP000274922">
    <property type="component" value="Unassembled WGS sequence"/>
</dbReference>
<feature type="non-terminal residue" evidence="2">
    <location>
        <position position="55"/>
    </location>
</feature>
<evidence type="ECO:0000313" key="2">
    <source>
        <dbReference type="EMBL" id="RKO98211.1"/>
    </source>
</evidence>
<dbReference type="Gene3D" id="3.10.110.10">
    <property type="entry name" value="Ubiquitin Conjugating Enzyme"/>
    <property type="match status" value="1"/>
</dbReference>
<sequence length="55" mass="6120">MSLPKRIVKETERLMAEPAPGITAEPQEENLRYFDVTIAGPASSPYEGGIFRLEL</sequence>
<protein>
    <recommendedName>
        <fullName evidence="1">UBC core domain-containing protein</fullName>
    </recommendedName>
</protein>
<dbReference type="STRING" id="1555241.A0A4P9WXK7"/>
<evidence type="ECO:0000259" key="1">
    <source>
        <dbReference type="PROSITE" id="PS50127"/>
    </source>
</evidence>
<keyword evidence="3" id="KW-1185">Reference proteome</keyword>
<dbReference type="PROSITE" id="PS50127">
    <property type="entry name" value="UBC_2"/>
    <property type="match status" value="1"/>
</dbReference>
<feature type="domain" description="UBC core" evidence="1">
    <location>
        <begin position="2"/>
        <end position="55"/>
    </location>
</feature>
<proteinExistence type="predicted"/>
<dbReference type="InterPro" id="IPR016135">
    <property type="entry name" value="UBQ-conjugating_enzyme/RWD"/>
</dbReference>
<dbReference type="Pfam" id="PF00179">
    <property type="entry name" value="UQ_con"/>
    <property type="match status" value="1"/>
</dbReference>
<name>A0A4P9WXK7_9FUNG</name>
<dbReference type="SUPFAM" id="SSF54495">
    <property type="entry name" value="UBC-like"/>
    <property type="match status" value="1"/>
</dbReference>
<accession>A0A4P9WXK7</accession>